<evidence type="ECO:0000256" key="5">
    <source>
        <dbReference type="PROSITE-ProRule" id="PRU00042"/>
    </source>
</evidence>
<evidence type="ECO:0000256" key="1">
    <source>
        <dbReference type="ARBA" id="ARBA00022723"/>
    </source>
</evidence>
<dbReference type="GO" id="GO:0000977">
    <property type="term" value="F:RNA polymerase II transcription regulatory region sequence-specific DNA binding"/>
    <property type="evidence" value="ECO:0007669"/>
    <property type="project" value="TreeGrafter"/>
</dbReference>
<dbReference type="GO" id="GO:0000981">
    <property type="term" value="F:DNA-binding transcription factor activity, RNA polymerase II-specific"/>
    <property type="evidence" value="ECO:0007669"/>
    <property type="project" value="TreeGrafter"/>
</dbReference>
<dbReference type="Gene3D" id="3.30.160.60">
    <property type="entry name" value="Classic Zinc Finger"/>
    <property type="match status" value="4"/>
</dbReference>
<feature type="domain" description="C2H2-type" evidence="7">
    <location>
        <begin position="239"/>
        <end position="259"/>
    </location>
</feature>
<comment type="caution">
    <text evidence="8">The sequence shown here is derived from an EMBL/GenBank/DDBJ whole genome shotgun (WGS) entry which is preliminary data.</text>
</comment>
<dbReference type="PROSITE" id="PS50157">
    <property type="entry name" value="ZINC_FINGER_C2H2_2"/>
    <property type="match status" value="5"/>
</dbReference>
<dbReference type="GO" id="GO:0005634">
    <property type="term" value="C:nucleus"/>
    <property type="evidence" value="ECO:0007669"/>
    <property type="project" value="TreeGrafter"/>
</dbReference>
<dbReference type="STRING" id="6832.A0A553N7V0"/>
<dbReference type="PANTHER" id="PTHR24379">
    <property type="entry name" value="KRAB AND ZINC FINGER DOMAIN-CONTAINING"/>
    <property type="match status" value="1"/>
</dbReference>
<organism evidence="8 9">
    <name type="scientific">Tigriopus californicus</name>
    <name type="common">Marine copepod</name>
    <dbReference type="NCBI Taxonomy" id="6832"/>
    <lineage>
        <taxon>Eukaryota</taxon>
        <taxon>Metazoa</taxon>
        <taxon>Ecdysozoa</taxon>
        <taxon>Arthropoda</taxon>
        <taxon>Crustacea</taxon>
        <taxon>Multicrustacea</taxon>
        <taxon>Hexanauplia</taxon>
        <taxon>Copepoda</taxon>
        <taxon>Harpacticoida</taxon>
        <taxon>Harpacticidae</taxon>
        <taxon>Tigriopus</taxon>
    </lineage>
</organism>
<dbReference type="GO" id="GO:0008270">
    <property type="term" value="F:zinc ion binding"/>
    <property type="evidence" value="ECO:0007669"/>
    <property type="project" value="UniProtKB-KW"/>
</dbReference>
<feature type="region of interest" description="Disordered" evidence="6">
    <location>
        <begin position="191"/>
        <end position="227"/>
    </location>
</feature>
<name>A0A553N7V0_TIGCA</name>
<feature type="non-terminal residue" evidence="8">
    <location>
        <position position="1"/>
    </location>
</feature>
<evidence type="ECO:0000313" key="9">
    <source>
        <dbReference type="Proteomes" id="UP000318571"/>
    </source>
</evidence>
<dbReference type="InterPro" id="IPR036236">
    <property type="entry name" value="Znf_C2H2_sf"/>
</dbReference>
<evidence type="ECO:0000256" key="6">
    <source>
        <dbReference type="SAM" id="MobiDB-lite"/>
    </source>
</evidence>
<feature type="region of interest" description="Disordered" evidence="6">
    <location>
        <begin position="614"/>
        <end position="636"/>
    </location>
</feature>
<dbReference type="PANTHER" id="PTHR24379:SF121">
    <property type="entry name" value="C2H2-TYPE DOMAIN-CONTAINING PROTEIN"/>
    <property type="match status" value="1"/>
</dbReference>
<dbReference type="AlphaFoldDB" id="A0A553N7V0"/>
<feature type="compositionally biased region" description="Basic residues" evidence="6">
    <location>
        <begin position="193"/>
        <end position="212"/>
    </location>
</feature>
<evidence type="ECO:0000256" key="2">
    <source>
        <dbReference type="ARBA" id="ARBA00022737"/>
    </source>
</evidence>
<feature type="domain" description="C2H2-type" evidence="7">
    <location>
        <begin position="524"/>
        <end position="551"/>
    </location>
</feature>
<feature type="domain" description="C2H2-type" evidence="7">
    <location>
        <begin position="563"/>
        <end position="591"/>
    </location>
</feature>
<dbReference type="Pfam" id="PF00096">
    <property type="entry name" value="zf-C2H2"/>
    <property type="match status" value="2"/>
</dbReference>
<evidence type="ECO:0000256" key="3">
    <source>
        <dbReference type="ARBA" id="ARBA00022771"/>
    </source>
</evidence>
<reference evidence="8 9" key="1">
    <citation type="journal article" date="2018" name="Nat. Ecol. Evol.">
        <title>Genomic signatures of mitonuclear coevolution across populations of Tigriopus californicus.</title>
        <authorList>
            <person name="Barreto F.S."/>
            <person name="Watson E.T."/>
            <person name="Lima T.G."/>
            <person name="Willett C.S."/>
            <person name="Edmands S."/>
            <person name="Li W."/>
            <person name="Burton R.S."/>
        </authorList>
    </citation>
    <scope>NUCLEOTIDE SEQUENCE [LARGE SCALE GENOMIC DNA]</scope>
    <source>
        <strain evidence="8 9">San Diego</strain>
    </source>
</reference>
<dbReference type="PROSITE" id="PS00028">
    <property type="entry name" value="ZINC_FINGER_C2H2_1"/>
    <property type="match status" value="7"/>
</dbReference>
<dbReference type="InterPro" id="IPR013087">
    <property type="entry name" value="Znf_C2H2_type"/>
</dbReference>
<keyword evidence="2" id="KW-0677">Repeat</keyword>
<protein>
    <recommendedName>
        <fullName evidence="7">C2H2-type domain-containing protein</fullName>
    </recommendedName>
</protein>
<dbReference type="Proteomes" id="UP000318571">
    <property type="component" value="Chromosome 8"/>
</dbReference>
<keyword evidence="3 5" id="KW-0863">Zinc-finger</keyword>
<dbReference type="EMBL" id="VCGU01000459">
    <property type="protein sequence ID" value="TRY61469.1"/>
    <property type="molecule type" value="Genomic_DNA"/>
</dbReference>
<keyword evidence="1" id="KW-0479">Metal-binding</keyword>
<evidence type="ECO:0000256" key="4">
    <source>
        <dbReference type="ARBA" id="ARBA00022833"/>
    </source>
</evidence>
<dbReference type="SUPFAM" id="SSF57667">
    <property type="entry name" value="beta-beta-alpha zinc fingers"/>
    <property type="match status" value="3"/>
</dbReference>
<keyword evidence="9" id="KW-1185">Reference proteome</keyword>
<sequence>NWIVFQRSTFDYVDPNGDPYTSQIFLIEVATGRYIHRSQGVRVDHGTLNDLELLASKLFEAFEETRPCQGWSSDKNGFDRLPSVQYPYLRHVSSDCQYVVNPCKMELDEGHSSTGFQPRSLCAPCQKAGQDVLEGAQDFREVLAEDIICPKIEGQTETPASWESWSGGIFEDSEDFESDLFNHSMGDDDIVGGRKKSKQIRKTVKGSKRSKKQLQSASFVGGPDVDSADEAKISNKREYTCNHCSQTFPTISYYRRHQREKRKLSCKECDKEVTTFFDLKKHIAAKHPDSMEGIFSPLWTNDEDEETIKVPKVCFLCDRVFNGSVLLYRHKELYHEMGDQKCSDCQEPCLTFYDLMIHNYQSHSKAIPHLQPFTRGLEIVRGENGKIEKKRIEFACQFCPAGYKYDSSYTLHMRKCHAWGLFECKSCDEVGHYAQDVSSHMVTFHPDNPEVKCPNCSQVLSLKDDPGNFLHHYNECKTPCSKRVFTRDGGFQKMSFQCQYCGKGYASKIVFRGHVKRHEGIERFKCTFCDYGSNIKSVLIDHEKTHLRERGLTNEDAGIQLYYNCEECGKKFRQSSSVRAHKKRVHQGIKKSYGCQDCGEIFTNLQAFYRHKREKHGHVSKSGRRGRKSDISIACP</sequence>
<proteinExistence type="predicted"/>
<accession>A0A553N7V0</accession>
<evidence type="ECO:0000313" key="8">
    <source>
        <dbReference type="EMBL" id="TRY61469.1"/>
    </source>
</evidence>
<keyword evidence="4" id="KW-0862">Zinc</keyword>
<dbReference type="SMART" id="SM00355">
    <property type="entry name" value="ZnF_C2H2"/>
    <property type="match status" value="10"/>
</dbReference>
<gene>
    <name evidence="8" type="ORF">TCAL_07435</name>
</gene>
<feature type="compositionally biased region" description="Basic residues" evidence="6">
    <location>
        <begin position="614"/>
        <end position="627"/>
    </location>
</feature>
<feature type="domain" description="C2H2-type" evidence="7">
    <location>
        <begin position="593"/>
        <end position="616"/>
    </location>
</feature>
<feature type="domain" description="C2H2-type" evidence="7">
    <location>
        <begin position="496"/>
        <end position="523"/>
    </location>
</feature>
<evidence type="ECO:0000259" key="7">
    <source>
        <dbReference type="PROSITE" id="PS50157"/>
    </source>
</evidence>